<dbReference type="InterPro" id="IPR006680">
    <property type="entry name" value="Amidohydro-rel"/>
</dbReference>
<feature type="domain" description="Amidohydrolase-related" evidence="1">
    <location>
        <begin position="43"/>
        <end position="319"/>
    </location>
</feature>
<dbReference type="EMBL" id="QHBU01000227">
    <property type="protein sequence ID" value="PZR79044.1"/>
    <property type="molecule type" value="Genomic_DNA"/>
</dbReference>
<dbReference type="Proteomes" id="UP000606991">
    <property type="component" value="Unassembled WGS sequence"/>
</dbReference>
<dbReference type="AlphaFoldDB" id="A0A2W6A672"/>
<reference evidence="2 5" key="3">
    <citation type="submission" date="2020-10" db="EMBL/GenBank/DDBJ databases">
        <title>Ca. Dormibacterota MAGs.</title>
        <authorList>
            <person name="Montgomery K."/>
        </authorList>
    </citation>
    <scope>NUCLEOTIDE SEQUENCE [LARGE SCALE GENOMIC DNA]</scope>
    <source>
        <strain evidence="2">SC8812_S17_18</strain>
    </source>
</reference>
<dbReference type="Gene3D" id="3.20.20.140">
    <property type="entry name" value="Metal-dependent hydrolases"/>
    <property type="match status" value="1"/>
</dbReference>
<comment type="caution">
    <text evidence="3">The sequence shown here is derived from an EMBL/GenBank/DDBJ whole genome shotgun (WGS) entry which is preliminary data.</text>
</comment>
<dbReference type="SUPFAM" id="SSF51556">
    <property type="entry name" value="Metallo-dependent hydrolases"/>
    <property type="match status" value="1"/>
</dbReference>
<dbReference type="Gene3D" id="2.30.40.10">
    <property type="entry name" value="Urease, subunit C, domain 1"/>
    <property type="match status" value="1"/>
</dbReference>
<sequence>MTDWLVDAVMLPDGTEPGSRWLTSSGWTEQRVPDAVALPGRFALPGLVDAHSHVSFSDGDGALVFVDRSGAEAHRERYARDGVAIVRDAGGAPDVVLSLPRTAGRPFVVAAGRHLAPPGMYFEGVHLPVEADDVVEVALGDLAAGATWAKLVADFPSAAARALGPGAAPEQTYDLDVVRRLIDAVHGAGGRVAAHVTTPLASALVSLGIDSIEHGTALDEATVDEMAARGTAWTPTLCAVLSAAPDAPPERLRVVADRRERFTHLLPYAIARGVPVLTGSDVVGTIPREIALLVECGVAPGDALRAATASAMRFLGADAEVAPASVVTYEADPRDDPEVVRQPAAVVIGGVLVR</sequence>
<protein>
    <submittedName>
        <fullName evidence="2 3">Amidohydrolase</fullName>
    </submittedName>
</protein>
<organism evidence="3 4">
    <name type="scientific">Candidatus Aeolococcus gillhamiae</name>
    <dbReference type="NCBI Taxonomy" id="3127015"/>
    <lineage>
        <taxon>Bacteria</taxon>
        <taxon>Bacillati</taxon>
        <taxon>Candidatus Dormiibacterota</taxon>
        <taxon>Candidatus Dormibacteria</taxon>
        <taxon>Candidatus Aeolococcales</taxon>
        <taxon>Candidatus Aeolococcaceae</taxon>
        <taxon>Candidatus Aeolococcus</taxon>
    </lineage>
</organism>
<dbReference type="EMBL" id="JAEKNS010000047">
    <property type="protein sequence ID" value="MBJ7594007.1"/>
    <property type="molecule type" value="Genomic_DNA"/>
</dbReference>
<dbReference type="RefSeq" id="WP_337309842.1">
    <property type="nucleotide sequence ID" value="NZ_JAEKNS010000047.1"/>
</dbReference>
<dbReference type="Pfam" id="PF01979">
    <property type="entry name" value="Amidohydro_1"/>
    <property type="match status" value="1"/>
</dbReference>
<accession>A0A2W6A672</accession>
<name>A0A2W6A672_9BACT</name>
<dbReference type="GO" id="GO:0016810">
    <property type="term" value="F:hydrolase activity, acting on carbon-nitrogen (but not peptide) bonds"/>
    <property type="evidence" value="ECO:0007669"/>
    <property type="project" value="InterPro"/>
</dbReference>
<dbReference type="PANTHER" id="PTHR43135:SF4">
    <property type="entry name" value="AMIDOHYDROLASE-RELATED DOMAIN-CONTAINING PROTEIN"/>
    <property type="match status" value="1"/>
</dbReference>
<reference evidence="3 4" key="1">
    <citation type="journal article" date="2017" name="Nature">
        <title>Atmospheric trace gases support primary production in Antarctic desert surface soil.</title>
        <authorList>
            <person name="Ji M."/>
            <person name="Greening C."/>
            <person name="Vanwonterghem I."/>
            <person name="Carere C.R."/>
            <person name="Bay S.K."/>
            <person name="Steen J.A."/>
            <person name="Montgomery K."/>
            <person name="Lines T."/>
            <person name="Beardall J."/>
            <person name="van Dorst J."/>
            <person name="Snape I."/>
            <person name="Stott M.B."/>
            <person name="Hugenholtz P."/>
            <person name="Ferrari B.C."/>
        </authorList>
    </citation>
    <scope>NUCLEOTIDE SEQUENCE [LARGE SCALE GENOMIC DNA]</scope>
    <source>
        <strain evidence="3">RRmetagenome_bin12</strain>
    </source>
</reference>
<evidence type="ECO:0000313" key="5">
    <source>
        <dbReference type="Proteomes" id="UP000606991"/>
    </source>
</evidence>
<dbReference type="InterPro" id="IPR032466">
    <property type="entry name" value="Metal_Hydrolase"/>
</dbReference>
<gene>
    <name evidence="3" type="ORF">DLM65_11540</name>
    <name evidence="2" type="ORF">JF886_03955</name>
</gene>
<dbReference type="PANTHER" id="PTHR43135">
    <property type="entry name" value="ALPHA-D-RIBOSE 1-METHYLPHOSPHONATE 5-TRIPHOSPHATE DIPHOSPHATASE"/>
    <property type="match status" value="1"/>
</dbReference>
<dbReference type="Proteomes" id="UP000248724">
    <property type="component" value="Unassembled WGS sequence"/>
</dbReference>
<evidence type="ECO:0000313" key="4">
    <source>
        <dbReference type="Proteomes" id="UP000248724"/>
    </source>
</evidence>
<proteinExistence type="predicted"/>
<evidence type="ECO:0000313" key="3">
    <source>
        <dbReference type="EMBL" id="PZR79044.1"/>
    </source>
</evidence>
<dbReference type="InterPro" id="IPR051781">
    <property type="entry name" value="Metallo-dep_Hydrolase"/>
</dbReference>
<reference evidence="3" key="2">
    <citation type="submission" date="2018-05" db="EMBL/GenBank/DDBJ databases">
        <authorList>
            <person name="Ferrari B."/>
        </authorList>
    </citation>
    <scope>NUCLEOTIDE SEQUENCE</scope>
    <source>
        <strain evidence="3">RRmetagenome_bin12</strain>
    </source>
</reference>
<accession>A0A934N994</accession>
<dbReference type="InterPro" id="IPR011059">
    <property type="entry name" value="Metal-dep_hydrolase_composite"/>
</dbReference>
<evidence type="ECO:0000313" key="2">
    <source>
        <dbReference type="EMBL" id="MBJ7594007.1"/>
    </source>
</evidence>
<evidence type="ECO:0000259" key="1">
    <source>
        <dbReference type="Pfam" id="PF01979"/>
    </source>
</evidence>